<feature type="compositionally biased region" description="Basic and acidic residues" evidence="1">
    <location>
        <begin position="467"/>
        <end position="478"/>
    </location>
</feature>
<evidence type="ECO:0000313" key="2">
    <source>
        <dbReference type="Proteomes" id="UP000038045"/>
    </source>
</evidence>
<feature type="compositionally biased region" description="Low complexity" evidence="1">
    <location>
        <begin position="122"/>
        <end position="136"/>
    </location>
</feature>
<proteinExistence type="predicted"/>
<dbReference type="Proteomes" id="UP000038045">
    <property type="component" value="Unplaced"/>
</dbReference>
<feature type="compositionally biased region" description="Low complexity" evidence="1">
    <location>
        <begin position="345"/>
        <end position="361"/>
    </location>
</feature>
<feature type="region of interest" description="Disordered" evidence="1">
    <location>
        <begin position="956"/>
        <end position="998"/>
    </location>
</feature>
<feature type="compositionally biased region" description="Low complexity" evidence="1">
    <location>
        <begin position="562"/>
        <end position="576"/>
    </location>
</feature>
<feature type="compositionally biased region" description="Basic residues" evidence="1">
    <location>
        <begin position="65"/>
        <end position="74"/>
    </location>
</feature>
<protein>
    <submittedName>
        <fullName evidence="3">LigA</fullName>
    </submittedName>
</protein>
<reference evidence="3" key="1">
    <citation type="submission" date="2017-02" db="UniProtKB">
        <authorList>
            <consortium name="WormBaseParasite"/>
        </authorList>
    </citation>
    <scope>IDENTIFICATION</scope>
</reference>
<feature type="compositionally biased region" description="Low complexity" evidence="1">
    <location>
        <begin position="49"/>
        <end position="58"/>
    </location>
</feature>
<feature type="compositionally biased region" description="Basic and acidic residues" evidence="1">
    <location>
        <begin position="90"/>
        <end position="121"/>
    </location>
</feature>
<feature type="compositionally biased region" description="Basic and acidic residues" evidence="1">
    <location>
        <begin position="587"/>
        <end position="599"/>
    </location>
</feature>
<feature type="compositionally biased region" description="Low complexity" evidence="1">
    <location>
        <begin position="437"/>
        <end position="447"/>
    </location>
</feature>
<feature type="compositionally biased region" description="Basic and acidic residues" evidence="1">
    <location>
        <begin position="140"/>
        <end position="152"/>
    </location>
</feature>
<evidence type="ECO:0000313" key="3">
    <source>
        <dbReference type="WBParaSite" id="PTRK_0000706700.1"/>
    </source>
</evidence>
<feature type="compositionally biased region" description="Basic and acidic residues" evidence="1">
    <location>
        <begin position="262"/>
        <end position="274"/>
    </location>
</feature>
<name>A0A0N4ZGU9_PARTI</name>
<dbReference type="WBParaSite" id="PTRK_0000706700.1">
    <property type="protein sequence ID" value="PTRK_0000706700.1"/>
    <property type="gene ID" value="PTRK_0000706700"/>
</dbReference>
<sequence length="998" mass="104899">MRFWRTGARPVPLEHFPGPLCRPGGQSFPIWPALAAGARLAGRSRRTPAGRPGPAGRAGPDRHGPQRRRLRPRRPGAAGGRGPARGGRAQADRRDRPRQLRRPDPDPRRRPRPDGGPDPRRTGAPSGRRGAGPVRSGGRRRGDREAGRRALRLEGAGAGPRRRPAGRGRPALARPQLHRPQPVRPFRGRSRLGGADAGRHPGLSCLSRPAPGRGDAATGSGARAQGQAVPAPPGHRRSGERAAARTRGRSRHGAVGGRARPRRPDPALRLRPADFRGPVAEAVRRPPARQPSHHRQGRQDANGSRPAAGARGDGRLSGAAALRHRRRSGPVPRTARRSLERPPCAGDGATAARTAGPARLGHASCAEAQLRHPSAGGGRRPAFDSGTARPRQPVDDAEIHPGRRRPPAGGLRPSPPARVTPSSGPDPAGPDLASPDRASAGRARLAAGSGGSGAAARRRCASADEPSDAHRGRGRSERAQGAVRHRHGRGTQRGLRPVGASAGPFPRPARPGARHHRRPDDADRTPAASGLFRAAFRRPGPAGLSLWTAGRRRPSGTGRAVALSADAGPAAAARHAGGLGRRRPARRASDSDRLRSSPCEKRRRWSASACLDNVPARRAYWRPCAGSASPSSRDSDARTPAARAPHGSRRNPNDRRPSACPACCSRDRCSARRPGAPGRHTAAGLRLHRPAFDAHGRLTEGFRAGRVRVAGAGHVFRSAAEGHGHAGLADQFARLRAINVDAQDLVGRSVGQDLHEAFGLVVDLGAAVGGEGELALLVVDARGLQRLFGLADPGHFRAGVDDRRHQVIVDVAGLARDQLDHGHGVFLGLVGQHRAVRHVADDPDARRRGLEVVVGDEAARVRRDADRLQPQTGGVGTAANGDQHHVALQGFSLAAPIFAFLGGLQRQFNAVLGGLGAGDLGAHAEGHALLGQAALEGGGDFAVHARADLVEELHDRDLGAQTTPDRAELKADDARADDDQMLGNLGQEQGAGRVDDLA</sequence>
<feature type="compositionally biased region" description="Basic and acidic residues" evidence="1">
    <location>
        <begin position="965"/>
        <end position="978"/>
    </location>
</feature>
<feature type="region of interest" description="Disordered" evidence="1">
    <location>
        <begin position="542"/>
        <end position="599"/>
    </location>
</feature>
<feature type="region of interest" description="Disordered" evidence="1">
    <location>
        <begin position="38"/>
        <end position="526"/>
    </location>
</feature>
<feature type="region of interest" description="Disordered" evidence="1">
    <location>
        <begin position="623"/>
        <end position="660"/>
    </location>
</feature>
<feature type="compositionally biased region" description="Basic and acidic residues" evidence="1">
    <location>
        <begin position="392"/>
        <end position="401"/>
    </location>
</feature>
<keyword evidence="2" id="KW-1185">Reference proteome</keyword>
<dbReference type="AlphaFoldDB" id="A0A0N4ZGU9"/>
<evidence type="ECO:0000256" key="1">
    <source>
        <dbReference type="SAM" id="MobiDB-lite"/>
    </source>
</evidence>
<organism evidence="2 3">
    <name type="scientific">Parastrongyloides trichosuri</name>
    <name type="common">Possum-specific nematode worm</name>
    <dbReference type="NCBI Taxonomy" id="131310"/>
    <lineage>
        <taxon>Eukaryota</taxon>
        <taxon>Metazoa</taxon>
        <taxon>Ecdysozoa</taxon>
        <taxon>Nematoda</taxon>
        <taxon>Chromadorea</taxon>
        <taxon>Rhabditida</taxon>
        <taxon>Tylenchina</taxon>
        <taxon>Panagrolaimomorpha</taxon>
        <taxon>Strongyloidoidea</taxon>
        <taxon>Strongyloididae</taxon>
        <taxon>Parastrongyloides</taxon>
    </lineage>
</organism>
<accession>A0A0N4ZGU9</accession>